<evidence type="ECO:0000256" key="1">
    <source>
        <dbReference type="SAM" id="MobiDB-lite"/>
    </source>
</evidence>
<protein>
    <submittedName>
        <fullName evidence="2">Protein FAR1-RELATED SEQUENCE 5-like</fullName>
    </submittedName>
</protein>
<evidence type="ECO:0000313" key="3">
    <source>
        <dbReference type="Proteomes" id="UP000250321"/>
    </source>
</evidence>
<name>A0A314ZQR2_PRUYE</name>
<evidence type="ECO:0000313" key="2">
    <source>
        <dbReference type="EMBL" id="PQQ04366.1"/>
    </source>
</evidence>
<accession>A0A314ZQR2</accession>
<organism evidence="2 3">
    <name type="scientific">Prunus yedoensis var. nudiflora</name>
    <dbReference type="NCBI Taxonomy" id="2094558"/>
    <lineage>
        <taxon>Eukaryota</taxon>
        <taxon>Viridiplantae</taxon>
        <taxon>Streptophyta</taxon>
        <taxon>Embryophyta</taxon>
        <taxon>Tracheophyta</taxon>
        <taxon>Spermatophyta</taxon>
        <taxon>Magnoliopsida</taxon>
        <taxon>eudicotyledons</taxon>
        <taxon>Gunneridae</taxon>
        <taxon>Pentapetalae</taxon>
        <taxon>rosids</taxon>
        <taxon>fabids</taxon>
        <taxon>Rosales</taxon>
        <taxon>Rosaceae</taxon>
        <taxon>Amygdaloideae</taxon>
        <taxon>Amygdaleae</taxon>
        <taxon>Prunus</taxon>
    </lineage>
</organism>
<dbReference type="EMBL" id="PJQY01001245">
    <property type="protein sequence ID" value="PQQ04366.1"/>
    <property type="molecule type" value="Genomic_DNA"/>
</dbReference>
<gene>
    <name evidence="2" type="ORF">Pyn_15993</name>
</gene>
<dbReference type="AlphaFoldDB" id="A0A314ZQR2"/>
<keyword evidence="3" id="KW-1185">Reference proteome</keyword>
<feature type="region of interest" description="Disordered" evidence="1">
    <location>
        <begin position="35"/>
        <end position="59"/>
    </location>
</feature>
<sequence>MHVEAWSDLLRWQGHRDIKCGCTDSRYFGGCEMSSHGAPSTDSGHMSTKHPVSQSSDYNGIHINELRREDVTGKEFKMIELAEEYYMSYAKTIGFSVRNDILVSNTEGKVSRRRCVVQKKA</sequence>
<comment type="caution">
    <text evidence="2">The sequence shown here is derived from an EMBL/GenBank/DDBJ whole genome shotgun (WGS) entry which is preliminary data.</text>
</comment>
<proteinExistence type="predicted"/>
<feature type="compositionally biased region" description="Polar residues" evidence="1">
    <location>
        <begin position="37"/>
        <end position="58"/>
    </location>
</feature>
<dbReference type="Proteomes" id="UP000250321">
    <property type="component" value="Unassembled WGS sequence"/>
</dbReference>
<reference evidence="2 3" key="1">
    <citation type="submission" date="2018-02" db="EMBL/GenBank/DDBJ databases">
        <title>Draft genome of wild Prunus yedoensis var. nudiflora.</title>
        <authorList>
            <person name="Baek S."/>
            <person name="Kim J.-H."/>
            <person name="Choi K."/>
            <person name="Kim G.-B."/>
            <person name="Cho A."/>
            <person name="Jang H."/>
            <person name="Shin C.-H."/>
            <person name="Yu H.-J."/>
            <person name="Mun J.-H."/>
        </authorList>
    </citation>
    <scope>NUCLEOTIDE SEQUENCE [LARGE SCALE GENOMIC DNA]</scope>
    <source>
        <strain evidence="3">cv. Jeju island</strain>
        <tissue evidence="2">Leaf</tissue>
    </source>
</reference>